<keyword evidence="2" id="KW-1185">Reference proteome</keyword>
<dbReference type="Proteomes" id="UP000663880">
    <property type="component" value="Unassembled WGS sequence"/>
</dbReference>
<name>A0A821UQK3_9NEOP</name>
<evidence type="ECO:0000313" key="2">
    <source>
        <dbReference type="Proteomes" id="UP000663880"/>
    </source>
</evidence>
<gene>
    <name evidence="1" type="ORF">PMACD_LOCUS10757</name>
</gene>
<proteinExistence type="predicted"/>
<dbReference type="EMBL" id="CAJOBZ010000032">
    <property type="protein sequence ID" value="CAF4894418.1"/>
    <property type="molecule type" value="Genomic_DNA"/>
</dbReference>
<sequence>MKLLSMTIMIKQRTHFTASIAPRLLNFAVEKPASYCVNDKASTTIIPIRYSDGGKMGRIAKKRSLAISEIGMSKE</sequence>
<organism evidence="1 2">
    <name type="scientific">Pieris macdunnoughi</name>
    <dbReference type="NCBI Taxonomy" id="345717"/>
    <lineage>
        <taxon>Eukaryota</taxon>
        <taxon>Metazoa</taxon>
        <taxon>Ecdysozoa</taxon>
        <taxon>Arthropoda</taxon>
        <taxon>Hexapoda</taxon>
        <taxon>Insecta</taxon>
        <taxon>Pterygota</taxon>
        <taxon>Neoptera</taxon>
        <taxon>Endopterygota</taxon>
        <taxon>Lepidoptera</taxon>
        <taxon>Glossata</taxon>
        <taxon>Ditrysia</taxon>
        <taxon>Papilionoidea</taxon>
        <taxon>Pieridae</taxon>
        <taxon>Pierinae</taxon>
        <taxon>Pieris</taxon>
    </lineage>
</organism>
<dbReference type="AlphaFoldDB" id="A0A821UQK3"/>
<evidence type="ECO:0000313" key="1">
    <source>
        <dbReference type="EMBL" id="CAF4894418.1"/>
    </source>
</evidence>
<reference evidence="1" key="1">
    <citation type="submission" date="2021-02" db="EMBL/GenBank/DDBJ databases">
        <authorList>
            <person name="Steward A R."/>
        </authorList>
    </citation>
    <scope>NUCLEOTIDE SEQUENCE</scope>
</reference>
<comment type="caution">
    <text evidence="1">The sequence shown here is derived from an EMBL/GenBank/DDBJ whole genome shotgun (WGS) entry which is preliminary data.</text>
</comment>
<protein>
    <submittedName>
        <fullName evidence="1">Uncharacterized protein</fullName>
    </submittedName>
</protein>
<accession>A0A821UQK3</accession>